<comment type="caution">
    <text evidence="2">The sequence shown here is derived from an EMBL/GenBank/DDBJ whole genome shotgun (WGS) entry which is preliminary data.</text>
</comment>
<feature type="transmembrane region" description="Helical" evidence="1">
    <location>
        <begin position="415"/>
        <end position="441"/>
    </location>
</feature>
<feature type="transmembrane region" description="Helical" evidence="1">
    <location>
        <begin position="87"/>
        <end position="105"/>
    </location>
</feature>
<sequence length="460" mass="52879">MMNQFGGSFDNEWKERIIVGVVIAITLTISWFFYEYGTGIFSYKVIPKVILMVRYNISFWICITIAIGFGIWNKIKHPDTFTWLELPVQVTASAFIIFLCFYVFFYTSSNVQDTEIWNGHVGLAEYGEKWTEEYDCSYESCSGSGDDRTCTTVHQTCYTDHPPYWKILTSNGEEVSTSSPVYAKYVSFFDNEIKTGNGHSDQSSVGDGKTFQTRYKGEKEKYVPTAHEHSFVNYMKASSSIKKRLGNMNGYEKFIVPYPRVYEGTMGNIELNRVIVSNVQVDDKAWAKDVDTQLDVVAANYGVSKEVNLLVYLVGTEDQGFLHALEEAWINGKKNDVVVLIGTSHFPDIKWVSIMSWTEAEEFKINLRNKILDLKDLTKKTEGGEYELTNVIREEMSKPDFNGGFKRKRMRDLEYLISGIQLPVWCQILIVLVAGSVSWFISYLLVNNEYMSKSYYKNRF</sequence>
<gene>
    <name evidence="2" type="ORF">ACD_71C00132G0007</name>
</gene>
<keyword evidence="1" id="KW-0472">Membrane</keyword>
<accession>K1YN90</accession>
<organism evidence="2">
    <name type="scientific">uncultured bacterium</name>
    <name type="common">gcode 4</name>
    <dbReference type="NCBI Taxonomy" id="1234023"/>
    <lineage>
        <taxon>Bacteria</taxon>
        <taxon>environmental samples</taxon>
    </lineage>
</organism>
<name>K1YN90_9BACT</name>
<protein>
    <submittedName>
        <fullName evidence="2">Uncharacterized protein</fullName>
    </submittedName>
</protein>
<feature type="transmembrane region" description="Helical" evidence="1">
    <location>
        <begin position="55"/>
        <end position="75"/>
    </location>
</feature>
<feature type="transmembrane region" description="Helical" evidence="1">
    <location>
        <begin position="17"/>
        <end position="34"/>
    </location>
</feature>
<dbReference type="AlphaFoldDB" id="K1YN90"/>
<proteinExistence type="predicted"/>
<dbReference type="EMBL" id="AMFJ01028863">
    <property type="protein sequence ID" value="EKD44435.1"/>
    <property type="molecule type" value="Genomic_DNA"/>
</dbReference>
<reference evidence="2" key="1">
    <citation type="journal article" date="2012" name="Science">
        <title>Fermentation, hydrogen, and sulfur metabolism in multiple uncultivated bacterial phyla.</title>
        <authorList>
            <person name="Wrighton K.C."/>
            <person name="Thomas B.C."/>
            <person name="Sharon I."/>
            <person name="Miller C.S."/>
            <person name="Castelle C.J."/>
            <person name="VerBerkmoes N.C."/>
            <person name="Wilkins M.J."/>
            <person name="Hettich R.L."/>
            <person name="Lipton M.S."/>
            <person name="Williams K.H."/>
            <person name="Long P.E."/>
            <person name="Banfield J.F."/>
        </authorList>
    </citation>
    <scope>NUCLEOTIDE SEQUENCE [LARGE SCALE GENOMIC DNA]</scope>
</reference>
<evidence type="ECO:0000313" key="2">
    <source>
        <dbReference type="EMBL" id="EKD44435.1"/>
    </source>
</evidence>
<evidence type="ECO:0000256" key="1">
    <source>
        <dbReference type="SAM" id="Phobius"/>
    </source>
</evidence>
<keyword evidence="1" id="KW-0812">Transmembrane</keyword>
<keyword evidence="1" id="KW-1133">Transmembrane helix</keyword>